<comment type="caution">
    <text evidence="10">The sequence shown here is derived from an EMBL/GenBank/DDBJ whole genome shotgun (WGS) entry which is preliminary data.</text>
</comment>
<feature type="transmembrane region" description="Helical" evidence="7">
    <location>
        <begin position="109"/>
        <end position="129"/>
    </location>
</feature>
<evidence type="ECO:0000259" key="9">
    <source>
        <dbReference type="Pfam" id="PF21082"/>
    </source>
</evidence>
<dbReference type="EMBL" id="JAVTTP010000001">
    <property type="protein sequence ID" value="MDT7829734.1"/>
    <property type="molecule type" value="Genomic_DNA"/>
</dbReference>
<keyword evidence="4 7" id="KW-0812">Transmembrane</keyword>
<evidence type="ECO:0000256" key="5">
    <source>
        <dbReference type="ARBA" id="ARBA00022989"/>
    </source>
</evidence>
<dbReference type="Pfam" id="PF00924">
    <property type="entry name" value="MS_channel_2nd"/>
    <property type="match status" value="1"/>
</dbReference>
<keyword evidence="3" id="KW-1003">Cell membrane</keyword>
<dbReference type="SUPFAM" id="SSF82861">
    <property type="entry name" value="Mechanosensitive channel protein MscS (YggB), transmembrane region"/>
    <property type="match status" value="1"/>
</dbReference>
<feature type="transmembrane region" description="Helical" evidence="7">
    <location>
        <begin position="40"/>
        <end position="65"/>
    </location>
</feature>
<comment type="subcellular location">
    <subcellularLocation>
        <location evidence="1">Cell membrane</location>
        <topology evidence="1">Multi-pass membrane protein</topology>
    </subcellularLocation>
</comment>
<dbReference type="InterPro" id="IPR045275">
    <property type="entry name" value="MscS_archaea/bacteria_type"/>
</dbReference>
<keyword evidence="6 7" id="KW-0472">Membrane</keyword>
<dbReference type="Gene3D" id="2.30.30.60">
    <property type="match status" value="1"/>
</dbReference>
<dbReference type="Pfam" id="PF21082">
    <property type="entry name" value="MS_channel_3rd"/>
    <property type="match status" value="1"/>
</dbReference>
<evidence type="ECO:0000256" key="1">
    <source>
        <dbReference type="ARBA" id="ARBA00004651"/>
    </source>
</evidence>
<dbReference type="Gene3D" id="1.10.287.1260">
    <property type="match status" value="1"/>
</dbReference>
<organism evidence="10 11">
    <name type="scientific">Pricia mediterranea</name>
    <dbReference type="NCBI Taxonomy" id="3076079"/>
    <lineage>
        <taxon>Bacteria</taxon>
        <taxon>Pseudomonadati</taxon>
        <taxon>Bacteroidota</taxon>
        <taxon>Flavobacteriia</taxon>
        <taxon>Flavobacteriales</taxon>
        <taxon>Flavobacteriaceae</taxon>
        <taxon>Pricia</taxon>
    </lineage>
</organism>
<dbReference type="PANTHER" id="PTHR30221">
    <property type="entry name" value="SMALL-CONDUCTANCE MECHANOSENSITIVE CHANNEL"/>
    <property type="match status" value="1"/>
</dbReference>
<evidence type="ECO:0000256" key="6">
    <source>
        <dbReference type="ARBA" id="ARBA00023136"/>
    </source>
</evidence>
<comment type="similarity">
    <text evidence="2">Belongs to the MscS (TC 1.A.23) family.</text>
</comment>
<dbReference type="InterPro" id="IPR023408">
    <property type="entry name" value="MscS_beta-dom_sf"/>
</dbReference>
<evidence type="ECO:0000313" key="11">
    <source>
        <dbReference type="Proteomes" id="UP001250656"/>
    </source>
</evidence>
<proteinExistence type="inferred from homology"/>
<dbReference type="Gene3D" id="3.30.70.100">
    <property type="match status" value="1"/>
</dbReference>
<gene>
    <name evidence="10" type="ORF">RQM65_13755</name>
</gene>
<feature type="transmembrane region" description="Helical" evidence="7">
    <location>
        <begin position="86"/>
        <end position="103"/>
    </location>
</feature>
<dbReference type="InterPro" id="IPR011014">
    <property type="entry name" value="MscS_channel_TM-2"/>
</dbReference>
<evidence type="ECO:0000256" key="4">
    <source>
        <dbReference type="ARBA" id="ARBA00022692"/>
    </source>
</evidence>
<sequence>MILLQKDVSKIEEILEEDIWGSIKHFLQLGFSFGEGDNKIQVTIGLLLVLALAFMVSTLLMKWLRNFLTRNMEGEHKLKFFSVFKFIRYLVYITVVLITMSAAGVDITLLLTASAALFVGLGLALQNVFQDVIGGIFIITDKSLHVGDVVEVEGKVGKVFQIKLRTTRALTRDDKVIVIPNHHFINNVIYNYTQNHKMTREKVSIRIAYGDDVQLVVQILEKAANDHQEILKSPEPFVRLEDFAEWAMLLTLNFFIDDSFADPGIKSDLRYKIEAGLRDNGITIPVPRTNVKLYPSESYTVVRTDKPKDENET</sequence>
<dbReference type="InterPro" id="IPR010920">
    <property type="entry name" value="LSM_dom_sf"/>
</dbReference>
<feature type="domain" description="Mechanosensitive ion channel MscS" evidence="8">
    <location>
        <begin position="127"/>
        <end position="193"/>
    </location>
</feature>
<dbReference type="RefSeq" id="WP_314015873.1">
    <property type="nucleotide sequence ID" value="NZ_JAVTTP010000001.1"/>
</dbReference>
<evidence type="ECO:0000256" key="2">
    <source>
        <dbReference type="ARBA" id="ARBA00008017"/>
    </source>
</evidence>
<dbReference type="InterPro" id="IPR006685">
    <property type="entry name" value="MscS_channel_2nd"/>
</dbReference>
<dbReference type="InterPro" id="IPR011066">
    <property type="entry name" value="MscS_channel_C_sf"/>
</dbReference>
<accession>A0ABU3L970</accession>
<evidence type="ECO:0000259" key="8">
    <source>
        <dbReference type="Pfam" id="PF00924"/>
    </source>
</evidence>
<keyword evidence="5 7" id="KW-1133">Transmembrane helix</keyword>
<dbReference type="SUPFAM" id="SSF50182">
    <property type="entry name" value="Sm-like ribonucleoproteins"/>
    <property type="match status" value="1"/>
</dbReference>
<dbReference type="Proteomes" id="UP001250656">
    <property type="component" value="Unassembled WGS sequence"/>
</dbReference>
<keyword evidence="11" id="KW-1185">Reference proteome</keyword>
<protein>
    <submittedName>
        <fullName evidence="10">Mechanosensitive ion channel</fullName>
    </submittedName>
</protein>
<reference evidence="10 11" key="1">
    <citation type="submission" date="2023-09" db="EMBL/GenBank/DDBJ databases">
        <title>Novel taxa isolated from Blanes Bay.</title>
        <authorList>
            <person name="Rey-Velasco X."/>
            <person name="Lucena T."/>
        </authorList>
    </citation>
    <scope>NUCLEOTIDE SEQUENCE [LARGE SCALE GENOMIC DNA]</scope>
    <source>
        <strain evidence="10 11">S334</strain>
    </source>
</reference>
<evidence type="ECO:0000256" key="3">
    <source>
        <dbReference type="ARBA" id="ARBA00022475"/>
    </source>
</evidence>
<name>A0ABU3L970_9FLAO</name>
<feature type="domain" description="Mechanosensitive ion channel MscS C-terminal" evidence="9">
    <location>
        <begin position="202"/>
        <end position="284"/>
    </location>
</feature>
<dbReference type="InterPro" id="IPR049278">
    <property type="entry name" value="MS_channel_C"/>
</dbReference>
<evidence type="ECO:0000256" key="7">
    <source>
        <dbReference type="SAM" id="Phobius"/>
    </source>
</evidence>
<evidence type="ECO:0000313" key="10">
    <source>
        <dbReference type="EMBL" id="MDT7829734.1"/>
    </source>
</evidence>
<dbReference type="PANTHER" id="PTHR30221:SF1">
    <property type="entry name" value="SMALL-CONDUCTANCE MECHANOSENSITIVE CHANNEL"/>
    <property type="match status" value="1"/>
</dbReference>
<dbReference type="SUPFAM" id="SSF82689">
    <property type="entry name" value="Mechanosensitive channel protein MscS (YggB), C-terminal domain"/>
    <property type="match status" value="1"/>
</dbReference>